<dbReference type="GO" id="GO:0008234">
    <property type="term" value="F:cysteine-type peptidase activity"/>
    <property type="evidence" value="ECO:0007669"/>
    <property type="project" value="UniProtKB-KW"/>
</dbReference>
<name>A0A7W8LLQ8_9SPIR</name>
<evidence type="ECO:0000256" key="1">
    <source>
        <dbReference type="ARBA" id="ARBA00001561"/>
    </source>
</evidence>
<accession>A0A7W8LLQ8</accession>
<keyword evidence="4" id="KW-0645">Protease</keyword>
<dbReference type="GO" id="GO:0006508">
    <property type="term" value="P:proteolysis"/>
    <property type="evidence" value="ECO:0007669"/>
    <property type="project" value="UniProtKB-KW"/>
</dbReference>
<feature type="domain" description="MurNAc-LAA" evidence="9">
    <location>
        <begin position="561"/>
        <end position="769"/>
    </location>
</feature>
<evidence type="ECO:0000256" key="7">
    <source>
        <dbReference type="SAM" id="SignalP"/>
    </source>
</evidence>
<evidence type="ECO:0000256" key="4">
    <source>
        <dbReference type="ARBA" id="ARBA00022670"/>
    </source>
</evidence>
<dbReference type="AlphaFoldDB" id="A0A7W8LLQ8"/>
<evidence type="ECO:0000256" key="5">
    <source>
        <dbReference type="ARBA" id="ARBA00022801"/>
    </source>
</evidence>
<comment type="catalytic activity">
    <reaction evidence="1">
        <text>Hydrolyzes the link between N-acetylmuramoyl residues and L-amino acid residues in certain cell-wall glycopeptides.</text>
        <dbReference type="EC" id="3.5.1.28"/>
    </reaction>
</comment>
<dbReference type="InterPro" id="IPR050695">
    <property type="entry name" value="N-acetylmuramoyl_amidase_3"/>
</dbReference>
<dbReference type="InterPro" id="IPR039439">
    <property type="entry name" value="SH3b1_dom"/>
</dbReference>
<dbReference type="GO" id="GO:0030288">
    <property type="term" value="C:outer membrane-bounded periplasmic space"/>
    <property type="evidence" value="ECO:0007669"/>
    <property type="project" value="TreeGrafter"/>
</dbReference>
<sequence length="774" mass="87302">MKINKSFPAAFNFRSAIFTLFCAIAGLFCSAPLWSSSSESDSSVVRLASDVSPEMLNSSFWISRSKKPFKVKMSREEIARWNRENQKISLSANCFYISSDLRKFDSLISAEELRSEILRYKGRVKWFKKIVTKNVESQRELGLKDWHEIYDAMNYSQLGSFSYFSGGSLNPEEYENDFPVRKAVCIKRTDMRLVPDSTFYTDDSNYWYDDIAQNSGILMNEPVLVLWESKGSDWLFVKSSFCTGWVRACDLAFCSDEEFERYFDYAEKSPQSFVTITEERFTLPADYTLACPDEDFTGFPELFMGTFLFIADQNQPGFDAAFSEREPHSSFLVEIPYRKKNGSLAFAYASIPSGKCSLGLLDYTVANVLNLAFKSLGLRYGWGGMADSRDCSEYLKDIFRCFGFNFARNSRSQLAMAGKSVNFEKKSLSSKKSALSSLEPGTLMGFPGHVFMYLGKVNGKNYVISALGAYYRENEQKTDAKDRLSKINANSVSINTIDEVRKNGRTWLEMLTQAKTFTDDGSWEEERITLNPKWKFASFSKINSGHSILYRASYNRKNIVVAVNAGHGTKGGAFQKTFSHPDKSPKVTGGTNAAGAVESIAVSDGMSFNDGKTEAQVTLRTARLLKSILLKDGYDVLMIRDSEDTQLDNIARTVIANNNAKIHVAIHFDKDNKEEDKGSFFCSVPDGIKYLPNVKKHWQKSDQLGDCLIEAIRDKELPVYEDGRMDIDLTQTSFSTIPTVDIEIGNQFTVTSRAELKKRAQALAQGIENFLKSM</sequence>
<dbReference type="InterPro" id="IPR038765">
    <property type="entry name" value="Papain-like_cys_pep_sf"/>
</dbReference>
<dbReference type="SUPFAM" id="SSF54001">
    <property type="entry name" value="Cysteine proteinases"/>
    <property type="match status" value="1"/>
</dbReference>
<comment type="caution">
    <text evidence="11">The sequence shown here is derived from an EMBL/GenBank/DDBJ whole genome shotgun (WGS) entry which is preliminary data.</text>
</comment>
<reference evidence="11 12" key="1">
    <citation type="submission" date="2020-08" db="EMBL/GenBank/DDBJ databases">
        <title>Genomic Encyclopedia of Type Strains, Phase IV (KMG-IV): sequencing the most valuable type-strain genomes for metagenomic binning, comparative biology and taxonomic classification.</title>
        <authorList>
            <person name="Goeker M."/>
        </authorList>
    </citation>
    <scope>NUCLEOTIDE SEQUENCE [LARGE SCALE GENOMIC DNA]</scope>
    <source>
        <strain evidence="11 12">DSM 103462</strain>
    </source>
</reference>
<feature type="chain" id="PRO_5030510851" description="N-acetylmuramoyl-L-alanine amidase" evidence="7">
    <location>
        <begin position="31"/>
        <end position="774"/>
    </location>
</feature>
<dbReference type="PANTHER" id="PTHR30404">
    <property type="entry name" value="N-ACETYLMURAMOYL-L-ALANINE AMIDASE"/>
    <property type="match status" value="1"/>
</dbReference>
<keyword evidence="12" id="KW-1185">Reference proteome</keyword>
<dbReference type="Pfam" id="PF01520">
    <property type="entry name" value="Amidase_3"/>
    <property type="match status" value="1"/>
</dbReference>
<dbReference type="GO" id="GO:0008745">
    <property type="term" value="F:N-acetylmuramoyl-L-alanine amidase activity"/>
    <property type="evidence" value="ECO:0007669"/>
    <property type="project" value="UniProtKB-EC"/>
</dbReference>
<evidence type="ECO:0000259" key="10">
    <source>
        <dbReference type="Pfam" id="PF12913"/>
    </source>
</evidence>
<proteinExistence type="inferred from homology"/>
<organism evidence="11 12">
    <name type="scientific">Treponema ruminis</name>
    <dbReference type="NCBI Taxonomy" id="744515"/>
    <lineage>
        <taxon>Bacteria</taxon>
        <taxon>Pseudomonadati</taxon>
        <taxon>Spirochaetota</taxon>
        <taxon>Spirochaetia</taxon>
        <taxon>Spirochaetales</taxon>
        <taxon>Treponemataceae</taxon>
        <taxon>Treponema</taxon>
    </lineage>
</organism>
<feature type="domain" description="SH3b1" evidence="10">
    <location>
        <begin position="210"/>
        <end position="247"/>
    </location>
</feature>
<feature type="signal peptide" evidence="7">
    <location>
        <begin position="1"/>
        <end position="30"/>
    </location>
</feature>
<evidence type="ECO:0000256" key="3">
    <source>
        <dbReference type="ARBA" id="ARBA00011901"/>
    </source>
</evidence>
<dbReference type="Pfam" id="PF00877">
    <property type="entry name" value="NLPC_P60"/>
    <property type="match status" value="1"/>
</dbReference>
<dbReference type="InterPro" id="IPR000064">
    <property type="entry name" value="NLP_P60_dom"/>
</dbReference>
<dbReference type="InterPro" id="IPR002508">
    <property type="entry name" value="MurNAc-LAA_cat"/>
</dbReference>
<dbReference type="EMBL" id="JACHFQ010000003">
    <property type="protein sequence ID" value="MBB5225679.1"/>
    <property type="molecule type" value="Genomic_DNA"/>
</dbReference>
<evidence type="ECO:0000259" key="8">
    <source>
        <dbReference type="Pfam" id="PF00877"/>
    </source>
</evidence>
<evidence type="ECO:0000313" key="11">
    <source>
        <dbReference type="EMBL" id="MBB5225679.1"/>
    </source>
</evidence>
<feature type="domain" description="NlpC/P60" evidence="8">
    <location>
        <begin position="377"/>
        <end position="456"/>
    </location>
</feature>
<dbReference type="Gene3D" id="3.40.630.40">
    <property type="entry name" value="Zn-dependent exopeptidases"/>
    <property type="match status" value="1"/>
</dbReference>
<dbReference type="Pfam" id="PF12913">
    <property type="entry name" value="SH3_6"/>
    <property type="match status" value="1"/>
</dbReference>
<protein>
    <recommendedName>
        <fullName evidence="3">N-acetylmuramoyl-L-alanine amidase</fullName>
        <ecNumber evidence="3">3.5.1.28</ecNumber>
    </recommendedName>
</protein>
<dbReference type="GO" id="GO:0009253">
    <property type="term" value="P:peptidoglycan catabolic process"/>
    <property type="evidence" value="ECO:0007669"/>
    <property type="project" value="InterPro"/>
</dbReference>
<dbReference type="RefSeq" id="WP_184658202.1">
    <property type="nucleotide sequence ID" value="NZ_CP031518.1"/>
</dbReference>
<dbReference type="Proteomes" id="UP000518887">
    <property type="component" value="Unassembled WGS sequence"/>
</dbReference>
<evidence type="ECO:0000256" key="6">
    <source>
        <dbReference type="ARBA" id="ARBA00022807"/>
    </source>
</evidence>
<evidence type="ECO:0000259" key="9">
    <source>
        <dbReference type="Pfam" id="PF01520"/>
    </source>
</evidence>
<dbReference type="Gene3D" id="3.90.1720.10">
    <property type="entry name" value="endopeptidase domain like (from Nostoc punctiforme)"/>
    <property type="match status" value="1"/>
</dbReference>
<keyword evidence="5" id="KW-0378">Hydrolase</keyword>
<gene>
    <name evidence="11" type="ORF">HNP76_001036</name>
</gene>
<dbReference type="EC" id="3.5.1.28" evidence="3"/>
<keyword evidence="7" id="KW-0732">Signal</keyword>
<dbReference type="SUPFAM" id="SSF53187">
    <property type="entry name" value="Zn-dependent exopeptidases"/>
    <property type="match status" value="1"/>
</dbReference>
<keyword evidence="6" id="KW-0788">Thiol protease</keyword>
<evidence type="ECO:0000256" key="2">
    <source>
        <dbReference type="ARBA" id="ARBA00007074"/>
    </source>
</evidence>
<dbReference type="PANTHER" id="PTHR30404:SF0">
    <property type="entry name" value="N-ACETYLMURAMOYL-L-ALANINE AMIDASE AMIC"/>
    <property type="match status" value="1"/>
</dbReference>
<dbReference type="CDD" id="cd02696">
    <property type="entry name" value="MurNAc-LAA"/>
    <property type="match status" value="1"/>
</dbReference>
<comment type="similarity">
    <text evidence="2">Belongs to the peptidase C40 family.</text>
</comment>
<evidence type="ECO:0000313" key="12">
    <source>
        <dbReference type="Proteomes" id="UP000518887"/>
    </source>
</evidence>